<name>A0A1X9SNH0_9BACT</name>
<feature type="binding site" evidence="6">
    <location>
        <begin position="72"/>
        <end position="73"/>
    </location>
    <ligand>
        <name>NAD(+)</name>
        <dbReference type="ChEBI" id="CHEBI:57540"/>
    </ligand>
</feature>
<feature type="binding site" evidence="6">
    <location>
        <position position="242"/>
    </location>
    <ligand>
        <name>NAD(+)</name>
        <dbReference type="ChEBI" id="CHEBI:57540"/>
    </ligand>
</feature>
<dbReference type="GO" id="GO:0005737">
    <property type="term" value="C:cytoplasm"/>
    <property type="evidence" value="ECO:0007669"/>
    <property type="project" value="UniProtKB-SubCell"/>
</dbReference>
<keyword evidence="6" id="KW-0067">ATP-binding</keyword>
<dbReference type="KEGG" id="clx:CLAN_1056"/>
<organism evidence="7 8">
    <name type="scientific">Campylobacter lanienae NCTC 13004</name>
    <dbReference type="NCBI Taxonomy" id="1031753"/>
    <lineage>
        <taxon>Bacteria</taxon>
        <taxon>Pseudomonadati</taxon>
        <taxon>Campylobacterota</taxon>
        <taxon>Epsilonproteobacteria</taxon>
        <taxon>Campylobacterales</taxon>
        <taxon>Campylobacteraceae</taxon>
        <taxon>Campylobacter</taxon>
    </lineage>
</organism>
<feature type="active site" description="Proton acceptor" evidence="6">
    <location>
        <position position="72"/>
    </location>
</feature>
<evidence type="ECO:0000313" key="8">
    <source>
        <dbReference type="Proteomes" id="UP000202031"/>
    </source>
</evidence>
<dbReference type="PANTHER" id="PTHR20275">
    <property type="entry name" value="NAD KINASE"/>
    <property type="match status" value="1"/>
</dbReference>
<feature type="binding site" evidence="6">
    <location>
        <begin position="145"/>
        <end position="146"/>
    </location>
    <ligand>
        <name>NAD(+)</name>
        <dbReference type="ChEBI" id="CHEBI:57540"/>
    </ligand>
</feature>
<accession>A0A1X9SNH0</accession>
<dbReference type="Gene3D" id="3.40.50.10330">
    <property type="entry name" value="Probable inorganic polyphosphate/atp-NAD kinase, domain 1"/>
    <property type="match status" value="1"/>
</dbReference>
<proteinExistence type="inferred from homology"/>
<keyword evidence="4 6" id="KW-0520">NAD</keyword>
<gene>
    <name evidence="7" type="primary">ppnK</name>
    <name evidence="6" type="synonym">nadK</name>
    <name evidence="7" type="ORF">CLAN_1056</name>
</gene>
<dbReference type="EMBL" id="CP015578">
    <property type="protein sequence ID" value="ARQ97791.1"/>
    <property type="molecule type" value="Genomic_DNA"/>
</dbReference>
<dbReference type="Proteomes" id="UP000202031">
    <property type="component" value="Chromosome"/>
</dbReference>
<dbReference type="Pfam" id="PF20143">
    <property type="entry name" value="NAD_kinase_C"/>
    <property type="match status" value="1"/>
</dbReference>
<evidence type="ECO:0000256" key="2">
    <source>
        <dbReference type="ARBA" id="ARBA00022777"/>
    </source>
</evidence>
<dbReference type="Pfam" id="PF01513">
    <property type="entry name" value="NAD_kinase"/>
    <property type="match status" value="1"/>
</dbReference>
<protein>
    <recommendedName>
        <fullName evidence="6">NAD kinase</fullName>
        <ecNumber evidence="6">2.7.1.23</ecNumber>
    </recommendedName>
    <alternativeName>
        <fullName evidence="6">ATP-dependent NAD kinase</fullName>
    </alternativeName>
</protein>
<comment type="subcellular location">
    <subcellularLocation>
        <location evidence="6">Cytoplasm</location>
    </subcellularLocation>
</comment>
<keyword evidence="2 6" id="KW-0418">Kinase</keyword>
<dbReference type="GeneID" id="46921527"/>
<dbReference type="RefSeq" id="WP_096017040.1">
    <property type="nucleotide sequence ID" value="NZ_CP015578.1"/>
</dbReference>
<comment type="catalytic activity">
    <reaction evidence="5 6">
        <text>NAD(+) + ATP = ADP + NADP(+) + H(+)</text>
        <dbReference type="Rhea" id="RHEA:18629"/>
        <dbReference type="ChEBI" id="CHEBI:15378"/>
        <dbReference type="ChEBI" id="CHEBI:30616"/>
        <dbReference type="ChEBI" id="CHEBI:57540"/>
        <dbReference type="ChEBI" id="CHEBI:58349"/>
        <dbReference type="ChEBI" id="CHEBI:456216"/>
        <dbReference type="EC" id="2.7.1.23"/>
    </reaction>
</comment>
<dbReference type="GO" id="GO:0019674">
    <property type="term" value="P:NAD+ metabolic process"/>
    <property type="evidence" value="ECO:0007669"/>
    <property type="project" value="InterPro"/>
</dbReference>
<keyword evidence="3 6" id="KW-0521">NADP</keyword>
<dbReference type="EC" id="2.7.1.23" evidence="6"/>
<keyword evidence="6" id="KW-0547">Nucleotide-binding</keyword>
<dbReference type="PANTHER" id="PTHR20275:SF0">
    <property type="entry name" value="NAD KINASE"/>
    <property type="match status" value="1"/>
</dbReference>
<dbReference type="GO" id="GO:0051287">
    <property type="term" value="F:NAD binding"/>
    <property type="evidence" value="ECO:0007669"/>
    <property type="project" value="UniProtKB-ARBA"/>
</dbReference>
<dbReference type="NCBIfam" id="NF010679">
    <property type="entry name" value="PRK14077.1"/>
    <property type="match status" value="1"/>
</dbReference>
<comment type="similarity">
    <text evidence="6">Belongs to the NAD kinase family.</text>
</comment>
<evidence type="ECO:0000256" key="6">
    <source>
        <dbReference type="HAMAP-Rule" id="MF_00361"/>
    </source>
</evidence>
<comment type="cofactor">
    <cofactor evidence="6">
        <name>a divalent metal cation</name>
        <dbReference type="ChEBI" id="CHEBI:60240"/>
    </cofactor>
</comment>
<dbReference type="InterPro" id="IPR002504">
    <property type="entry name" value="NADK"/>
</dbReference>
<keyword evidence="1 6" id="KW-0808">Transferase</keyword>
<evidence type="ECO:0000256" key="3">
    <source>
        <dbReference type="ARBA" id="ARBA00022857"/>
    </source>
</evidence>
<dbReference type="Gene3D" id="2.60.200.30">
    <property type="entry name" value="Probable inorganic polyphosphate/atp-NAD kinase, domain 2"/>
    <property type="match status" value="1"/>
</dbReference>
<sequence>MSKIHKNLNIIAITTRDPIEQKDALLKIIKIIKSRSIDVIFESHVAQSISLEGYEFSELIKRAKVIVSLGGDGNFIATCRRAAQSEAYIYGVHTGHLGFLTDSTLDGFGGFLDQFLAGIYDIERPYMLRANFNKNGKITTKLAFNDIVLMRKKIDTTSHIDAFLNSKYFNSYFGDGVIISSAMGSTAYNMSAGGPIIHPLCDAYSVTPICSHSLTQRPLVLPKEFGLEFRSNDDVVVLIDGQDRLDLIEFDSVDIGVSDIRVNLLRQKGRDYFGVLKEKLRWGQQ</sequence>
<dbReference type="AlphaFoldDB" id="A0A1X9SNH0"/>
<reference evidence="8" key="2">
    <citation type="journal article" date="2017" name="Genome Biol. Evol.">
        <title>Comparative genomic analysis identifies a Campylobacter clade deficient in selenium metabolism.</title>
        <authorList>
            <person name="Miller W.G."/>
            <person name="Yee E."/>
            <person name="Lopes B.S."/>
            <person name="Chapman M.H."/>
            <person name="Huynh S."/>
            <person name="Bono J.L."/>
            <person name="Parker C.T."/>
            <person name="Strachan N.J.C."/>
            <person name="Forbes K.J."/>
        </authorList>
    </citation>
    <scope>NUCLEOTIDE SEQUENCE [LARGE SCALE GENOMIC DNA]</scope>
    <source>
        <strain evidence="8">NCTC 13004</strain>
    </source>
</reference>
<dbReference type="InterPro" id="IPR017438">
    <property type="entry name" value="ATP-NAD_kinase_N"/>
</dbReference>
<keyword evidence="6" id="KW-0963">Cytoplasm</keyword>
<evidence type="ECO:0000256" key="5">
    <source>
        <dbReference type="ARBA" id="ARBA00047925"/>
    </source>
</evidence>
<dbReference type="GO" id="GO:0046872">
    <property type="term" value="F:metal ion binding"/>
    <property type="evidence" value="ECO:0007669"/>
    <property type="project" value="UniProtKB-UniRule"/>
</dbReference>
<reference evidence="8" key="1">
    <citation type="journal article" date="2017" name="Genome Biol. Evol.">
        <title>Comparative Genomic Analysis Identifies a Campylobacter Clade Deficient in Selenium Metabolism.</title>
        <authorList>
            <person name="Miller W.G."/>
            <person name="Yee E."/>
            <person name="Lopes B.S."/>
            <person name="Chapman M.H."/>
            <person name="Huynh S."/>
            <person name="Bono J.L."/>
            <person name="Parker C.T."/>
            <person name="Strachan N.J.C."/>
            <person name="Forbes K.J."/>
        </authorList>
    </citation>
    <scope>NUCLEOTIDE SEQUENCE [LARGE SCALE GENOMIC DNA]</scope>
    <source>
        <strain evidence="8">NCTC 13004</strain>
    </source>
</reference>
<comment type="caution">
    <text evidence="6">Lacks conserved residue(s) required for the propagation of feature annotation.</text>
</comment>
<dbReference type="GO" id="GO:0005524">
    <property type="term" value="F:ATP binding"/>
    <property type="evidence" value="ECO:0007669"/>
    <property type="project" value="UniProtKB-KW"/>
</dbReference>
<feature type="binding site" evidence="6">
    <location>
        <begin position="186"/>
        <end position="191"/>
    </location>
    <ligand>
        <name>NAD(+)</name>
        <dbReference type="ChEBI" id="CHEBI:57540"/>
    </ligand>
</feature>
<evidence type="ECO:0000313" key="7">
    <source>
        <dbReference type="EMBL" id="ARQ97791.1"/>
    </source>
</evidence>
<evidence type="ECO:0000256" key="4">
    <source>
        <dbReference type="ARBA" id="ARBA00023027"/>
    </source>
</evidence>
<evidence type="ECO:0000256" key="1">
    <source>
        <dbReference type="ARBA" id="ARBA00022679"/>
    </source>
</evidence>
<dbReference type="HAMAP" id="MF_00361">
    <property type="entry name" value="NAD_kinase"/>
    <property type="match status" value="1"/>
</dbReference>
<dbReference type="InterPro" id="IPR016064">
    <property type="entry name" value="NAD/diacylglycerol_kinase_sf"/>
</dbReference>
<dbReference type="GO" id="GO:0003951">
    <property type="term" value="F:NAD+ kinase activity"/>
    <property type="evidence" value="ECO:0007669"/>
    <property type="project" value="UniProtKB-UniRule"/>
</dbReference>
<dbReference type="GO" id="GO:0006741">
    <property type="term" value="P:NADP+ biosynthetic process"/>
    <property type="evidence" value="ECO:0007669"/>
    <property type="project" value="UniProtKB-UniRule"/>
</dbReference>
<dbReference type="InterPro" id="IPR017437">
    <property type="entry name" value="ATP-NAD_kinase_PpnK-typ_C"/>
</dbReference>
<comment type="function">
    <text evidence="6">Involved in the regulation of the intracellular balance of NAD and NADP, and is a key enzyme in the biosynthesis of NADP. Catalyzes specifically the phosphorylation on 2'-hydroxyl of the adenosine moiety of NAD to yield NADP.</text>
</comment>
<dbReference type="SUPFAM" id="SSF111331">
    <property type="entry name" value="NAD kinase/diacylglycerol kinase-like"/>
    <property type="match status" value="1"/>
</dbReference>
<feature type="binding site" evidence="6">
    <location>
        <position position="175"/>
    </location>
    <ligand>
        <name>NAD(+)</name>
        <dbReference type="ChEBI" id="CHEBI:57540"/>
    </ligand>
</feature>